<proteinExistence type="predicted"/>
<evidence type="ECO:0000313" key="3">
    <source>
        <dbReference type="Proteomes" id="UP000229915"/>
    </source>
</evidence>
<keyword evidence="1" id="KW-0812">Transmembrane</keyword>
<reference evidence="3" key="1">
    <citation type="submission" date="2017-09" db="EMBL/GenBank/DDBJ databases">
        <title>Depth-based differentiation of microbial function through sediment-hosted aquifers and enrichment of novel symbionts in the deep terrestrial subsurface.</title>
        <authorList>
            <person name="Probst A.J."/>
            <person name="Ladd B."/>
            <person name="Jarett J.K."/>
            <person name="Geller-Mcgrath D.E."/>
            <person name="Sieber C.M.K."/>
            <person name="Emerson J.B."/>
            <person name="Anantharaman K."/>
            <person name="Thomas B.C."/>
            <person name="Malmstrom R."/>
            <person name="Stieglmeier M."/>
            <person name="Klingl A."/>
            <person name="Woyke T."/>
            <person name="Ryan C.M."/>
            <person name="Banfield J.F."/>
        </authorList>
    </citation>
    <scope>NUCLEOTIDE SEQUENCE [LARGE SCALE GENOMIC DNA]</scope>
</reference>
<evidence type="ECO:0008006" key="4">
    <source>
        <dbReference type="Google" id="ProtNLM"/>
    </source>
</evidence>
<keyword evidence="1" id="KW-0472">Membrane</keyword>
<comment type="caution">
    <text evidence="2">The sequence shown here is derived from an EMBL/GenBank/DDBJ whole genome shotgun (WGS) entry which is preliminary data.</text>
</comment>
<accession>A0A2M7TCH3</accession>
<evidence type="ECO:0000256" key="1">
    <source>
        <dbReference type="SAM" id="Phobius"/>
    </source>
</evidence>
<evidence type="ECO:0000313" key="2">
    <source>
        <dbReference type="EMBL" id="PIZ42987.1"/>
    </source>
</evidence>
<organism evidence="2 3">
    <name type="scientific">candidate division WWE3 bacterium CG_4_10_14_0_2_um_filter_42_7</name>
    <dbReference type="NCBI Taxonomy" id="1975073"/>
    <lineage>
        <taxon>Bacteria</taxon>
        <taxon>Katanobacteria</taxon>
    </lineage>
</organism>
<dbReference type="AlphaFoldDB" id="A0A2M7TCH3"/>
<feature type="transmembrane region" description="Helical" evidence="1">
    <location>
        <begin position="46"/>
        <end position="67"/>
    </location>
</feature>
<dbReference type="EMBL" id="PFNK01000062">
    <property type="protein sequence ID" value="PIZ42987.1"/>
    <property type="molecule type" value="Genomic_DNA"/>
</dbReference>
<dbReference type="Proteomes" id="UP000229915">
    <property type="component" value="Unassembled WGS sequence"/>
</dbReference>
<feature type="transmembrane region" description="Helical" evidence="1">
    <location>
        <begin position="79"/>
        <end position="100"/>
    </location>
</feature>
<name>A0A2M7TCH3_UNCKA</name>
<keyword evidence="1" id="KW-1133">Transmembrane helix</keyword>
<sequence length="122" mass="13454">MYTSFMDQISICPKCKNNIGPTDFFCPVCGYKIVGGDASTSLFKQISVYLLSFFLPPFGLIPAIKYLKQGDDKSKKIGIVAIVLTVLSIIISFLIFKSFMSTYTKTLNGLNGQSGGYENFSF</sequence>
<protein>
    <recommendedName>
        <fullName evidence="4">Zinc-ribbon domain-containing protein</fullName>
    </recommendedName>
</protein>
<gene>
    <name evidence="2" type="ORF">COY33_02240</name>
</gene>